<dbReference type="GO" id="GO:0009279">
    <property type="term" value="C:cell outer membrane"/>
    <property type="evidence" value="ECO:0007669"/>
    <property type="project" value="UniProtKB-SubCell"/>
</dbReference>
<gene>
    <name evidence="6" type="ORF">NNL22_11595</name>
</gene>
<protein>
    <submittedName>
        <fullName evidence="6">OmpA family protein</fullName>
    </submittedName>
</protein>
<keyword evidence="2 4" id="KW-0472">Membrane</keyword>
<dbReference type="InterPro" id="IPR006690">
    <property type="entry name" value="OMPA-like_CS"/>
</dbReference>
<dbReference type="InterPro" id="IPR039567">
    <property type="entry name" value="Gly-zipper"/>
</dbReference>
<dbReference type="PROSITE" id="PS01068">
    <property type="entry name" value="OMPA_1"/>
    <property type="match status" value="1"/>
</dbReference>
<feature type="domain" description="OmpA-like" evidence="5">
    <location>
        <begin position="101"/>
        <end position="218"/>
    </location>
</feature>
<dbReference type="AlphaFoldDB" id="A0A9E8HGA4"/>
<dbReference type="Pfam" id="PF13488">
    <property type="entry name" value="Gly-zipper_Omp"/>
    <property type="match status" value="1"/>
</dbReference>
<dbReference type="PANTHER" id="PTHR30329">
    <property type="entry name" value="STATOR ELEMENT OF FLAGELLAR MOTOR COMPLEX"/>
    <property type="match status" value="1"/>
</dbReference>
<dbReference type="KEGG" id="asem:NNL22_11595"/>
<keyword evidence="7" id="KW-1185">Reference proteome</keyword>
<dbReference type="Proteomes" id="UP001164472">
    <property type="component" value="Chromosome"/>
</dbReference>
<evidence type="ECO:0000313" key="7">
    <source>
        <dbReference type="Proteomes" id="UP001164472"/>
    </source>
</evidence>
<dbReference type="PRINTS" id="PR01021">
    <property type="entry name" value="OMPADOMAIN"/>
</dbReference>
<reference evidence="6" key="1">
    <citation type="submission" date="2022-07" db="EMBL/GenBank/DDBJ databases">
        <title>Alkalimarinus sp. nov., isolated from gut of a Alitta virens.</title>
        <authorList>
            <person name="Yang A.I."/>
            <person name="Shin N.-R."/>
        </authorList>
    </citation>
    <scope>NUCLEOTIDE SEQUENCE</scope>
    <source>
        <strain evidence="6">FA028</strain>
    </source>
</reference>
<dbReference type="PANTHER" id="PTHR30329:SF21">
    <property type="entry name" value="LIPOPROTEIN YIAD-RELATED"/>
    <property type="match status" value="1"/>
</dbReference>
<dbReference type="InterPro" id="IPR050330">
    <property type="entry name" value="Bact_OuterMem_StrucFunc"/>
</dbReference>
<comment type="subcellular location">
    <subcellularLocation>
        <location evidence="1">Cell outer membrane</location>
    </subcellularLocation>
</comment>
<dbReference type="RefSeq" id="WP_251809823.1">
    <property type="nucleotide sequence ID" value="NZ_CP101527.1"/>
</dbReference>
<name>A0A9E8HGA4_9ALTE</name>
<dbReference type="PROSITE" id="PS51123">
    <property type="entry name" value="OMPA_2"/>
    <property type="match status" value="1"/>
</dbReference>
<evidence type="ECO:0000256" key="1">
    <source>
        <dbReference type="ARBA" id="ARBA00004442"/>
    </source>
</evidence>
<dbReference type="SUPFAM" id="SSF103088">
    <property type="entry name" value="OmpA-like"/>
    <property type="match status" value="1"/>
</dbReference>
<dbReference type="Pfam" id="PF00691">
    <property type="entry name" value="OmpA"/>
    <property type="match status" value="1"/>
</dbReference>
<accession>A0A9E8HGA4</accession>
<organism evidence="6 7">
    <name type="scientific">Alkalimarinus sediminis</name>
    <dbReference type="NCBI Taxonomy" id="1632866"/>
    <lineage>
        <taxon>Bacteria</taxon>
        <taxon>Pseudomonadati</taxon>
        <taxon>Pseudomonadota</taxon>
        <taxon>Gammaproteobacteria</taxon>
        <taxon>Alteromonadales</taxon>
        <taxon>Alteromonadaceae</taxon>
        <taxon>Alkalimarinus</taxon>
    </lineage>
</organism>
<keyword evidence="3" id="KW-0998">Cell outer membrane</keyword>
<evidence type="ECO:0000256" key="2">
    <source>
        <dbReference type="ARBA" id="ARBA00023136"/>
    </source>
</evidence>
<dbReference type="InterPro" id="IPR036737">
    <property type="entry name" value="OmpA-like_sf"/>
</dbReference>
<evidence type="ECO:0000313" key="6">
    <source>
        <dbReference type="EMBL" id="UZW73682.1"/>
    </source>
</evidence>
<dbReference type="Gene3D" id="3.30.1330.60">
    <property type="entry name" value="OmpA-like domain"/>
    <property type="match status" value="1"/>
</dbReference>
<dbReference type="EMBL" id="CP101527">
    <property type="protein sequence ID" value="UZW73682.1"/>
    <property type="molecule type" value="Genomic_DNA"/>
</dbReference>
<evidence type="ECO:0000259" key="5">
    <source>
        <dbReference type="PROSITE" id="PS51123"/>
    </source>
</evidence>
<evidence type="ECO:0000256" key="3">
    <source>
        <dbReference type="ARBA" id="ARBA00023237"/>
    </source>
</evidence>
<proteinExistence type="predicted"/>
<sequence>MIRKGLSIAIVSVLASGCMTYDPYTGEEKVSSATTGAAIGAVAGAAIGAASSSKKDRGKGALIGAAAGGAMGGGIGYYMDQQEAKLRHQLQGSGVQVARSGDEITLIMPGNITFDTGKSNIKGNFTDVLASVAVVLKEFDETAIQVEGHTDSTGSLSLNQTLSEQRANSVKYFLQTQEIPSGRIHATGLGPRYPIATNSTAAGREANRRVELKLLPLK</sequence>
<dbReference type="PROSITE" id="PS51257">
    <property type="entry name" value="PROKAR_LIPOPROTEIN"/>
    <property type="match status" value="1"/>
</dbReference>
<evidence type="ECO:0000256" key="4">
    <source>
        <dbReference type="PROSITE-ProRule" id="PRU00473"/>
    </source>
</evidence>
<dbReference type="InterPro" id="IPR006665">
    <property type="entry name" value="OmpA-like"/>
</dbReference>
<dbReference type="CDD" id="cd07185">
    <property type="entry name" value="OmpA_C-like"/>
    <property type="match status" value="1"/>
</dbReference>
<dbReference type="InterPro" id="IPR006664">
    <property type="entry name" value="OMP_bac"/>
</dbReference>